<dbReference type="Pfam" id="PF02798">
    <property type="entry name" value="GST_N"/>
    <property type="match status" value="1"/>
</dbReference>
<organism evidence="6 7">
    <name type="scientific">Umbra pygmaea</name>
    <name type="common">Eastern mudminnow</name>
    <dbReference type="NCBI Taxonomy" id="75934"/>
    <lineage>
        <taxon>Eukaryota</taxon>
        <taxon>Metazoa</taxon>
        <taxon>Chordata</taxon>
        <taxon>Craniata</taxon>
        <taxon>Vertebrata</taxon>
        <taxon>Euteleostomi</taxon>
        <taxon>Actinopterygii</taxon>
        <taxon>Neopterygii</taxon>
        <taxon>Teleostei</taxon>
        <taxon>Protacanthopterygii</taxon>
        <taxon>Esociformes</taxon>
        <taxon>Umbridae</taxon>
        <taxon>Umbra</taxon>
    </lineage>
</organism>
<dbReference type="SFLD" id="SFLDS00019">
    <property type="entry name" value="Glutathione_Transferase_(cytos"/>
    <property type="match status" value="1"/>
</dbReference>
<dbReference type="EMBL" id="JAGEUA010000005">
    <property type="protein sequence ID" value="KAL0979792.1"/>
    <property type="molecule type" value="Genomic_DNA"/>
</dbReference>
<evidence type="ECO:0000256" key="2">
    <source>
        <dbReference type="ARBA" id="ARBA00022679"/>
    </source>
</evidence>
<dbReference type="InterPro" id="IPR004045">
    <property type="entry name" value="Glutathione_S-Trfase_N"/>
</dbReference>
<dbReference type="InterPro" id="IPR036249">
    <property type="entry name" value="Thioredoxin-like_sf"/>
</dbReference>
<reference evidence="6 7" key="1">
    <citation type="submission" date="2024-06" db="EMBL/GenBank/DDBJ databases">
        <authorList>
            <person name="Pan Q."/>
            <person name="Wen M."/>
            <person name="Jouanno E."/>
            <person name="Zahm M."/>
            <person name="Klopp C."/>
            <person name="Cabau C."/>
            <person name="Louis A."/>
            <person name="Berthelot C."/>
            <person name="Parey E."/>
            <person name="Roest Crollius H."/>
            <person name="Montfort J."/>
            <person name="Robinson-Rechavi M."/>
            <person name="Bouchez O."/>
            <person name="Lampietro C."/>
            <person name="Lopez Roques C."/>
            <person name="Donnadieu C."/>
            <person name="Postlethwait J."/>
            <person name="Bobe J."/>
            <person name="Verreycken H."/>
            <person name="Guiguen Y."/>
        </authorList>
    </citation>
    <scope>NUCLEOTIDE SEQUENCE [LARGE SCALE GENOMIC DNA]</scope>
    <source>
        <strain evidence="6">Up_M1</strain>
        <tissue evidence="6">Testis</tissue>
    </source>
</reference>
<protein>
    <recommendedName>
        <fullName evidence="1">glutathione transferase</fullName>
        <ecNumber evidence="1">2.5.1.18</ecNumber>
    </recommendedName>
</protein>
<evidence type="ECO:0000313" key="7">
    <source>
        <dbReference type="Proteomes" id="UP001557470"/>
    </source>
</evidence>
<evidence type="ECO:0000259" key="4">
    <source>
        <dbReference type="PROSITE" id="PS50404"/>
    </source>
</evidence>
<dbReference type="EC" id="2.5.1.18" evidence="1"/>
<dbReference type="PROSITE" id="PS50404">
    <property type="entry name" value="GST_NTER"/>
    <property type="match status" value="1"/>
</dbReference>
<dbReference type="PANTHER" id="PTHR11571:SF224">
    <property type="entry name" value="HEMATOPOIETIC PROSTAGLANDIN D SYNTHASE"/>
    <property type="match status" value="1"/>
</dbReference>
<dbReference type="Gene3D" id="1.20.1050.10">
    <property type="match status" value="1"/>
</dbReference>
<feature type="domain" description="GST C-terminal" evidence="5">
    <location>
        <begin position="102"/>
        <end position="220"/>
    </location>
</feature>
<dbReference type="AlphaFoldDB" id="A0ABD0WSW1"/>
<evidence type="ECO:0000256" key="3">
    <source>
        <dbReference type="ARBA" id="ARBA00047960"/>
    </source>
</evidence>
<keyword evidence="7" id="KW-1185">Reference proteome</keyword>
<dbReference type="SUPFAM" id="SSF52833">
    <property type="entry name" value="Thioredoxin-like"/>
    <property type="match status" value="1"/>
</dbReference>
<dbReference type="SUPFAM" id="SSF47616">
    <property type="entry name" value="GST C-terminal domain-like"/>
    <property type="match status" value="1"/>
</dbReference>
<dbReference type="SFLD" id="SFLDG00363">
    <property type="entry name" value="AMPS_(cytGST):_Alpha-__Mu-__Pi"/>
    <property type="match status" value="1"/>
</dbReference>
<dbReference type="InterPro" id="IPR004046">
    <property type="entry name" value="GST_C"/>
</dbReference>
<accession>A0ABD0WSW1</accession>
<dbReference type="InterPro" id="IPR010987">
    <property type="entry name" value="Glutathione-S-Trfase_C-like"/>
</dbReference>
<dbReference type="Pfam" id="PF14497">
    <property type="entry name" value="GST_C_3"/>
    <property type="match status" value="1"/>
</dbReference>
<dbReference type="Gene3D" id="3.40.30.10">
    <property type="entry name" value="Glutaredoxin"/>
    <property type="match status" value="1"/>
</dbReference>
<keyword evidence="2" id="KW-0808">Transferase</keyword>
<dbReference type="PANTHER" id="PTHR11571">
    <property type="entry name" value="GLUTATHIONE S-TRANSFERASE"/>
    <property type="match status" value="1"/>
</dbReference>
<dbReference type="FunFam" id="3.40.30.10:FF:000035">
    <property type="entry name" value="hematopoietic prostaglandin D synthase"/>
    <property type="match status" value="1"/>
</dbReference>
<dbReference type="InterPro" id="IPR050213">
    <property type="entry name" value="GST_superfamily"/>
</dbReference>
<dbReference type="Proteomes" id="UP001557470">
    <property type="component" value="Unassembled WGS sequence"/>
</dbReference>
<sequence>MLLDCKPGSSIIAFKPVSAGAMTTYKLTYFNMRGRAELARYIFAYANIDFEDDRVEWKDWPSIKDSFPLGQLPVLEVNGIALTQSLAIARYLAKEAGLLGNNNLEEAQTNSLVDTLNDFTLAIPWREAHPETKAQKIDQLFQSNAPLLLDHLQWHLGDRKWLVGNSMTWVDLYWHVCFTTFNVLRPGFTDHHPTLCALIKRLEEVPSLARWIQSRPETEF</sequence>
<gene>
    <name evidence="6" type="ORF">UPYG_G00189730</name>
</gene>
<comment type="caution">
    <text evidence="6">The sequence shown here is derived from an EMBL/GenBank/DDBJ whole genome shotgun (WGS) entry which is preliminary data.</text>
</comment>
<dbReference type="PROSITE" id="PS50405">
    <property type="entry name" value="GST_CTER"/>
    <property type="match status" value="1"/>
</dbReference>
<dbReference type="SFLD" id="SFLDG01205">
    <property type="entry name" value="AMPS.1"/>
    <property type="match status" value="1"/>
</dbReference>
<dbReference type="CDD" id="cd03039">
    <property type="entry name" value="GST_N_Sigma_like"/>
    <property type="match status" value="1"/>
</dbReference>
<feature type="domain" description="GST N-terminal" evidence="4">
    <location>
        <begin position="23"/>
        <end position="100"/>
    </location>
</feature>
<name>A0ABD0WSW1_UMBPY</name>
<dbReference type="GO" id="GO:0004364">
    <property type="term" value="F:glutathione transferase activity"/>
    <property type="evidence" value="ECO:0007669"/>
    <property type="project" value="UniProtKB-EC"/>
</dbReference>
<dbReference type="InterPro" id="IPR036282">
    <property type="entry name" value="Glutathione-S-Trfase_C_sf"/>
</dbReference>
<proteinExistence type="predicted"/>
<comment type="catalytic activity">
    <reaction evidence="3">
        <text>RX + glutathione = an S-substituted glutathione + a halide anion + H(+)</text>
        <dbReference type="Rhea" id="RHEA:16437"/>
        <dbReference type="ChEBI" id="CHEBI:15378"/>
        <dbReference type="ChEBI" id="CHEBI:16042"/>
        <dbReference type="ChEBI" id="CHEBI:17792"/>
        <dbReference type="ChEBI" id="CHEBI:57925"/>
        <dbReference type="ChEBI" id="CHEBI:90779"/>
        <dbReference type="EC" id="2.5.1.18"/>
    </reaction>
</comment>
<evidence type="ECO:0000313" key="6">
    <source>
        <dbReference type="EMBL" id="KAL0979792.1"/>
    </source>
</evidence>
<evidence type="ECO:0000256" key="1">
    <source>
        <dbReference type="ARBA" id="ARBA00012452"/>
    </source>
</evidence>
<evidence type="ECO:0000259" key="5">
    <source>
        <dbReference type="PROSITE" id="PS50405"/>
    </source>
</evidence>
<dbReference type="InterPro" id="IPR040079">
    <property type="entry name" value="Glutathione_S-Trfase"/>
</dbReference>